<dbReference type="Proteomes" id="UP000628710">
    <property type="component" value="Unassembled WGS sequence"/>
</dbReference>
<dbReference type="Pfam" id="PF04290">
    <property type="entry name" value="DctQ"/>
    <property type="match status" value="1"/>
</dbReference>
<keyword evidence="2 9" id="KW-0813">Transport</keyword>
<sequence length="191" mass="21424">MNNNEKTNTSVEDTAVVTLDHLNDIQFNNALDLWVDRLGGYVSYLFLISVGISFYEIISRYFFDAPTIWVHESTTMICALCMAYGGSYCLARNTHISIKMLYDAVGDRGRHFLDILNGLLSVFFCSLIAYAGYIMTHKALFTPSGMFRLETSGSAWNPITPAIVKTGLFVILVLMTVQSIIRLIQAIKKAR</sequence>
<comment type="subunit">
    <text evidence="9">The complex comprises the extracytoplasmic solute receptor protein and the two transmembrane proteins.</text>
</comment>
<feature type="transmembrane region" description="Helical" evidence="9">
    <location>
        <begin position="112"/>
        <end position="135"/>
    </location>
</feature>
<feature type="transmembrane region" description="Helical" evidence="9">
    <location>
        <begin position="155"/>
        <end position="181"/>
    </location>
</feature>
<comment type="similarity">
    <text evidence="8 9">Belongs to the TRAP transporter small permease family.</text>
</comment>
<feature type="transmembrane region" description="Helical" evidence="9">
    <location>
        <begin position="41"/>
        <end position="63"/>
    </location>
</feature>
<evidence type="ECO:0000256" key="3">
    <source>
        <dbReference type="ARBA" id="ARBA00022475"/>
    </source>
</evidence>
<gene>
    <name evidence="11" type="ORF">I8J31_00950</name>
</gene>
<dbReference type="AlphaFoldDB" id="A0A934JRZ7"/>
<dbReference type="PANTHER" id="PTHR35011">
    <property type="entry name" value="2,3-DIKETO-L-GULONATE TRAP TRANSPORTER SMALL PERMEASE PROTEIN YIAM"/>
    <property type="match status" value="1"/>
</dbReference>
<evidence type="ECO:0000256" key="4">
    <source>
        <dbReference type="ARBA" id="ARBA00022519"/>
    </source>
</evidence>
<keyword evidence="5 9" id="KW-0812">Transmembrane</keyword>
<evidence type="ECO:0000256" key="1">
    <source>
        <dbReference type="ARBA" id="ARBA00004429"/>
    </source>
</evidence>
<evidence type="ECO:0000259" key="10">
    <source>
        <dbReference type="Pfam" id="PF04290"/>
    </source>
</evidence>
<dbReference type="InterPro" id="IPR055348">
    <property type="entry name" value="DctQ"/>
</dbReference>
<dbReference type="PANTHER" id="PTHR35011:SF4">
    <property type="entry name" value="SLL1102 PROTEIN"/>
    <property type="match status" value="1"/>
</dbReference>
<evidence type="ECO:0000313" key="12">
    <source>
        <dbReference type="Proteomes" id="UP000628710"/>
    </source>
</evidence>
<evidence type="ECO:0000256" key="8">
    <source>
        <dbReference type="ARBA" id="ARBA00038436"/>
    </source>
</evidence>
<evidence type="ECO:0000256" key="5">
    <source>
        <dbReference type="ARBA" id="ARBA00022692"/>
    </source>
</evidence>
<dbReference type="RefSeq" id="WP_199466313.1">
    <property type="nucleotide sequence ID" value="NZ_JAEMNX010000001.1"/>
</dbReference>
<name>A0A934JRZ7_9GAMM</name>
<evidence type="ECO:0000256" key="6">
    <source>
        <dbReference type="ARBA" id="ARBA00022989"/>
    </source>
</evidence>
<comment type="function">
    <text evidence="9">Part of the tripartite ATP-independent periplasmic (TRAP) transport system.</text>
</comment>
<dbReference type="GO" id="GO:0022857">
    <property type="term" value="F:transmembrane transporter activity"/>
    <property type="evidence" value="ECO:0007669"/>
    <property type="project" value="UniProtKB-UniRule"/>
</dbReference>
<protein>
    <recommendedName>
        <fullName evidence="9">TRAP transporter small permease protein</fullName>
    </recommendedName>
</protein>
<organism evidence="11 12">
    <name type="scientific">Marinomonas transparens</name>
    <dbReference type="NCBI Taxonomy" id="2795388"/>
    <lineage>
        <taxon>Bacteria</taxon>
        <taxon>Pseudomonadati</taxon>
        <taxon>Pseudomonadota</taxon>
        <taxon>Gammaproteobacteria</taxon>
        <taxon>Oceanospirillales</taxon>
        <taxon>Oceanospirillaceae</taxon>
        <taxon>Marinomonas</taxon>
    </lineage>
</organism>
<comment type="caution">
    <text evidence="11">The sequence shown here is derived from an EMBL/GenBank/DDBJ whole genome shotgun (WGS) entry which is preliminary data.</text>
</comment>
<keyword evidence="12" id="KW-1185">Reference proteome</keyword>
<keyword evidence="7 9" id="KW-0472">Membrane</keyword>
<evidence type="ECO:0000256" key="2">
    <source>
        <dbReference type="ARBA" id="ARBA00022448"/>
    </source>
</evidence>
<keyword evidence="3" id="KW-1003">Cell membrane</keyword>
<evidence type="ECO:0000256" key="9">
    <source>
        <dbReference type="RuleBase" id="RU369079"/>
    </source>
</evidence>
<feature type="domain" description="Tripartite ATP-independent periplasmic transporters DctQ component" evidence="10">
    <location>
        <begin position="50"/>
        <end position="188"/>
    </location>
</feature>
<feature type="transmembrane region" description="Helical" evidence="9">
    <location>
        <begin position="69"/>
        <end position="91"/>
    </location>
</feature>
<keyword evidence="6 9" id="KW-1133">Transmembrane helix</keyword>
<accession>A0A934JRZ7</accession>
<dbReference type="GO" id="GO:0005886">
    <property type="term" value="C:plasma membrane"/>
    <property type="evidence" value="ECO:0007669"/>
    <property type="project" value="UniProtKB-SubCell"/>
</dbReference>
<dbReference type="InterPro" id="IPR007387">
    <property type="entry name" value="TRAP_DctQ"/>
</dbReference>
<evidence type="ECO:0000313" key="11">
    <source>
        <dbReference type="EMBL" id="MBJ7536239.1"/>
    </source>
</evidence>
<reference evidence="11" key="1">
    <citation type="submission" date="2020-12" db="EMBL/GenBank/DDBJ databases">
        <title>Marinomonas arctica sp. nov., a psychrotolerant bacterium isolated from the Arctic.</title>
        <authorList>
            <person name="Zhang Y."/>
        </authorList>
    </citation>
    <scope>NUCLEOTIDE SEQUENCE</scope>
    <source>
        <strain evidence="11">C1424</strain>
    </source>
</reference>
<dbReference type="EMBL" id="JAEMNX010000001">
    <property type="protein sequence ID" value="MBJ7536239.1"/>
    <property type="molecule type" value="Genomic_DNA"/>
</dbReference>
<proteinExistence type="inferred from homology"/>
<evidence type="ECO:0000256" key="7">
    <source>
        <dbReference type="ARBA" id="ARBA00023136"/>
    </source>
</evidence>
<comment type="subcellular location">
    <subcellularLocation>
        <location evidence="1 9">Cell inner membrane</location>
        <topology evidence="1 9">Multi-pass membrane protein</topology>
    </subcellularLocation>
</comment>
<keyword evidence="4 9" id="KW-0997">Cell inner membrane</keyword>